<organism evidence="2 3">
    <name type="scientific">Haemaphysalis longicornis</name>
    <name type="common">Bush tick</name>
    <dbReference type="NCBI Taxonomy" id="44386"/>
    <lineage>
        <taxon>Eukaryota</taxon>
        <taxon>Metazoa</taxon>
        <taxon>Ecdysozoa</taxon>
        <taxon>Arthropoda</taxon>
        <taxon>Chelicerata</taxon>
        <taxon>Arachnida</taxon>
        <taxon>Acari</taxon>
        <taxon>Parasitiformes</taxon>
        <taxon>Ixodida</taxon>
        <taxon>Ixodoidea</taxon>
        <taxon>Ixodidae</taxon>
        <taxon>Haemaphysalinae</taxon>
        <taxon>Haemaphysalis</taxon>
    </lineage>
</organism>
<sequence length="186" mass="20526">MCGGLWILDESSGSSPQTELGPLAATVLRERRRRQVHRAEQREQSAGKVRPLLFFLLQKRRRKNELKTAKPGERRSLAYELEKNSSVVQGKPAVQSEKTTPTGACEGIKVQPVSPVPSPEEEIAEDMDSTSTLPKRQREDSDDQTSTGLSANPDEPPPKAAPMRRSPYRKKPITATSKNPAATEPT</sequence>
<name>A0A9J6GF19_HAELO</name>
<evidence type="ECO:0000313" key="3">
    <source>
        <dbReference type="Proteomes" id="UP000821853"/>
    </source>
</evidence>
<keyword evidence="3" id="KW-1185">Reference proteome</keyword>
<feature type="compositionally biased region" description="Polar residues" evidence="1">
    <location>
        <begin position="174"/>
        <end position="186"/>
    </location>
</feature>
<evidence type="ECO:0000313" key="2">
    <source>
        <dbReference type="EMBL" id="KAH9373399.1"/>
    </source>
</evidence>
<dbReference type="VEuPathDB" id="VectorBase:HLOH_042713"/>
<feature type="region of interest" description="Disordered" evidence="1">
    <location>
        <begin position="63"/>
        <end position="186"/>
    </location>
</feature>
<protein>
    <submittedName>
        <fullName evidence="2">Uncharacterized protein</fullName>
    </submittedName>
</protein>
<proteinExistence type="predicted"/>
<reference evidence="2 3" key="1">
    <citation type="journal article" date="2020" name="Cell">
        <title>Large-Scale Comparative Analyses of Tick Genomes Elucidate Their Genetic Diversity and Vector Capacities.</title>
        <authorList>
            <consortium name="Tick Genome and Microbiome Consortium (TIGMIC)"/>
            <person name="Jia N."/>
            <person name="Wang J."/>
            <person name="Shi W."/>
            <person name="Du L."/>
            <person name="Sun Y."/>
            <person name="Zhan W."/>
            <person name="Jiang J.F."/>
            <person name="Wang Q."/>
            <person name="Zhang B."/>
            <person name="Ji P."/>
            <person name="Bell-Sakyi L."/>
            <person name="Cui X.M."/>
            <person name="Yuan T.T."/>
            <person name="Jiang B.G."/>
            <person name="Yang W.F."/>
            <person name="Lam T.T."/>
            <person name="Chang Q.C."/>
            <person name="Ding S.J."/>
            <person name="Wang X.J."/>
            <person name="Zhu J.G."/>
            <person name="Ruan X.D."/>
            <person name="Zhao L."/>
            <person name="Wei J.T."/>
            <person name="Ye R.Z."/>
            <person name="Que T.C."/>
            <person name="Du C.H."/>
            <person name="Zhou Y.H."/>
            <person name="Cheng J.X."/>
            <person name="Dai P.F."/>
            <person name="Guo W.B."/>
            <person name="Han X.H."/>
            <person name="Huang E.J."/>
            <person name="Li L.F."/>
            <person name="Wei W."/>
            <person name="Gao Y.C."/>
            <person name="Liu J.Z."/>
            <person name="Shao H.Z."/>
            <person name="Wang X."/>
            <person name="Wang C.C."/>
            <person name="Yang T.C."/>
            <person name="Huo Q.B."/>
            <person name="Li W."/>
            <person name="Chen H.Y."/>
            <person name="Chen S.E."/>
            <person name="Zhou L.G."/>
            <person name="Ni X.B."/>
            <person name="Tian J.H."/>
            <person name="Sheng Y."/>
            <person name="Liu T."/>
            <person name="Pan Y.S."/>
            <person name="Xia L.Y."/>
            <person name="Li J."/>
            <person name="Zhao F."/>
            <person name="Cao W.C."/>
        </authorList>
    </citation>
    <scope>NUCLEOTIDE SEQUENCE [LARGE SCALE GENOMIC DNA]</scope>
    <source>
        <strain evidence="2">HaeL-2018</strain>
    </source>
</reference>
<dbReference type="Proteomes" id="UP000821853">
    <property type="component" value="Chromosome 4"/>
</dbReference>
<accession>A0A9J6GF19</accession>
<feature type="compositionally biased region" description="Acidic residues" evidence="1">
    <location>
        <begin position="119"/>
        <end position="128"/>
    </location>
</feature>
<feature type="compositionally biased region" description="Basic and acidic residues" evidence="1">
    <location>
        <begin position="65"/>
        <end position="83"/>
    </location>
</feature>
<dbReference type="AlphaFoldDB" id="A0A9J6GF19"/>
<dbReference type="EMBL" id="JABSTR010000006">
    <property type="protein sequence ID" value="KAH9373399.1"/>
    <property type="molecule type" value="Genomic_DNA"/>
</dbReference>
<gene>
    <name evidence="2" type="ORF">HPB48_009444</name>
</gene>
<comment type="caution">
    <text evidence="2">The sequence shown here is derived from an EMBL/GenBank/DDBJ whole genome shotgun (WGS) entry which is preliminary data.</text>
</comment>
<evidence type="ECO:0000256" key="1">
    <source>
        <dbReference type="SAM" id="MobiDB-lite"/>
    </source>
</evidence>